<dbReference type="AlphaFoldDB" id="A0A8X6IX25"/>
<reference evidence="1" key="1">
    <citation type="submission" date="2020-07" db="EMBL/GenBank/DDBJ databases">
        <title>Multicomponent nature underlies the extraordinary mechanical properties of spider dragline silk.</title>
        <authorList>
            <person name="Kono N."/>
            <person name="Nakamura H."/>
            <person name="Mori M."/>
            <person name="Yoshida Y."/>
            <person name="Ohtoshi R."/>
            <person name="Malay A.D."/>
            <person name="Moran D.A.P."/>
            <person name="Tomita M."/>
            <person name="Numata K."/>
            <person name="Arakawa K."/>
        </authorList>
    </citation>
    <scope>NUCLEOTIDE SEQUENCE</scope>
</reference>
<feature type="non-terminal residue" evidence="1">
    <location>
        <position position="1"/>
    </location>
</feature>
<organism evidence="1 2">
    <name type="scientific">Trichonephila clavata</name>
    <name type="common">Joro spider</name>
    <name type="synonym">Nephila clavata</name>
    <dbReference type="NCBI Taxonomy" id="2740835"/>
    <lineage>
        <taxon>Eukaryota</taxon>
        <taxon>Metazoa</taxon>
        <taxon>Ecdysozoa</taxon>
        <taxon>Arthropoda</taxon>
        <taxon>Chelicerata</taxon>
        <taxon>Arachnida</taxon>
        <taxon>Araneae</taxon>
        <taxon>Araneomorphae</taxon>
        <taxon>Entelegynae</taxon>
        <taxon>Araneoidea</taxon>
        <taxon>Nephilidae</taxon>
        <taxon>Trichonephila</taxon>
    </lineage>
</organism>
<accession>A0A8X6IX25</accession>
<dbReference type="Proteomes" id="UP000887116">
    <property type="component" value="Unassembled WGS sequence"/>
</dbReference>
<protein>
    <submittedName>
        <fullName evidence="1">Uncharacterized protein</fullName>
    </submittedName>
</protein>
<comment type="caution">
    <text evidence="1">The sequence shown here is derived from an EMBL/GenBank/DDBJ whole genome shotgun (WGS) entry which is preliminary data.</text>
</comment>
<evidence type="ECO:0000313" key="2">
    <source>
        <dbReference type="Proteomes" id="UP000887116"/>
    </source>
</evidence>
<dbReference type="OrthoDB" id="10480058at2759"/>
<dbReference type="EMBL" id="BMAO01039238">
    <property type="protein sequence ID" value="GFR30034.1"/>
    <property type="molecule type" value="Genomic_DNA"/>
</dbReference>
<sequence length="89" mass="10240">RFYDEKTAECGDLYTKNLVDNITIDRAEKWDSFIFEKLNINGIVLHNVHLTGLKTLHQAGNSYLTETGELIFTLLQNIHFAHLVTVFES</sequence>
<keyword evidence="2" id="KW-1185">Reference proteome</keyword>
<evidence type="ECO:0000313" key="1">
    <source>
        <dbReference type="EMBL" id="GFR30034.1"/>
    </source>
</evidence>
<proteinExistence type="predicted"/>
<name>A0A8X6IX25_TRICU</name>
<gene>
    <name evidence="1" type="ORF">TNCT_687251</name>
</gene>